<dbReference type="KEGG" id="aaco:K1I37_15180"/>
<dbReference type="InterPro" id="IPR010982">
    <property type="entry name" value="Lambda_DNA-bd_dom_sf"/>
</dbReference>
<sequence>MDESSLSLIVNGKRKPTIDTAIRIARALDTTVEDLWYWTISNGGDTDS</sequence>
<gene>
    <name evidence="2" type="ORF">K1I37_15180</name>
</gene>
<evidence type="ECO:0000259" key="1">
    <source>
        <dbReference type="PROSITE" id="PS50943"/>
    </source>
</evidence>
<name>A0A9E6ZN97_ALIAG</name>
<dbReference type="PROSITE" id="PS50943">
    <property type="entry name" value="HTH_CROC1"/>
    <property type="match status" value="1"/>
</dbReference>
<dbReference type="Proteomes" id="UP000829401">
    <property type="component" value="Chromosome"/>
</dbReference>
<dbReference type="GO" id="GO:0003677">
    <property type="term" value="F:DNA binding"/>
    <property type="evidence" value="ECO:0007669"/>
    <property type="project" value="InterPro"/>
</dbReference>
<reference evidence="3" key="1">
    <citation type="journal article" date="2022" name="G3 (Bethesda)">
        <title>Unveiling the complete genome sequence of Alicyclobacillus acidoterrestris DSM 3922T, a taint-producing strain.</title>
        <authorList>
            <person name="Leonardo I.C."/>
            <person name="Barreto Crespo M.T."/>
            <person name="Gaspar F.B."/>
        </authorList>
    </citation>
    <scope>NUCLEOTIDE SEQUENCE [LARGE SCALE GENOMIC DNA]</scope>
    <source>
        <strain evidence="3">DSM 3922</strain>
    </source>
</reference>
<protein>
    <submittedName>
        <fullName evidence="2">Helix-turn-helix transcriptional regulator</fullName>
    </submittedName>
</protein>
<accession>A0A9E6ZN97</accession>
<evidence type="ECO:0000313" key="2">
    <source>
        <dbReference type="EMBL" id="UNO50911.1"/>
    </source>
</evidence>
<dbReference type="Gene3D" id="1.10.260.40">
    <property type="entry name" value="lambda repressor-like DNA-binding domains"/>
    <property type="match status" value="1"/>
</dbReference>
<evidence type="ECO:0000313" key="3">
    <source>
        <dbReference type="Proteomes" id="UP000829401"/>
    </source>
</evidence>
<organism evidence="2 3">
    <name type="scientific">Alicyclobacillus acidoterrestris (strain ATCC 49025 / DSM 3922 / CIP 106132 / NCIMB 13137 / GD3B)</name>
    <dbReference type="NCBI Taxonomy" id="1356854"/>
    <lineage>
        <taxon>Bacteria</taxon>
        <taxon>Bacillati</taxon>
        <taxon>Bacillota</taxon>
        <taxon>Bacilli</taxon>
        <taxon>Bacillales</taxon>
        <taxon>Alicyclobacillaceae</taxon>
        <taxon>Alicyclobacillus</taxon>
    </lineage>
</organism>
<proteinExistence type="predicted"/>
<dbReference type="InterPro" id="IPR001387">
    <property type="entry name" value="Cro/C1-type_HTH"/>
</dbReference>
<dbReference type="SUPFAM" id="SSF47413">
    <property type="entry name" value="lambda repressor-like DNA-binding domains"/>
    <property type="match status" value="1"/>
</dbReference>
<dbReference type="EMBL" id="CP080467">
    <property type="protein sequence ID" value="UNO50911.1"/>
    <property type="molecule type" value="Genomic_DNA"/>
</dbReference>
<dbReference type="CDD" id="cd00093">
    <property type="entry name" value="HTH_XRE"/>
    <property type="match status" value="1"/>
</dbReference>
<dbReference type="Pfam" id="PF01381">
    <property type="entry name" value="HTH_3"/>
    <property type="match status" value="1"/>
</dbReference>
<feature type="domain" description="HTH cro/C1-type" evidence="1">
    <location>
        <begin position="1"/>
        <end position="35"/>
    </location>
</feature>
<dbReference type="AlphaFoldDB" id="A0A9E6ZN97"/>
<keyword evidence="3" id="KW-1185">Reference proteome</keyword>